<dbReference type="Proteomes" id="UP000759131">
    <property type="component" value="Unassembled WGS sequence"/>
</dbReference>
<dbReference type="EMBL" id="CAJPIZ010004377">
    <property type="protein sequence ID" value="CAG2107471.1"/>
    <property type="molecule type" value="Genomic_DNA"/>
</dbReference>
<evidence type="ECO:0000256" key="3">
    <source>
        <dbReference type="ARBA" id="ARBA00022490"/>
    </source>
</evidence>
<dbReference type="InterPro" id="IPR030045">
    <property type="entry name" value="CTNNAL1"/>
</dbReference>
<protein>
    <recommendedName>
        <fullName evidence="7">Alpha-catulin</fullName>
    </recommendedName>
</protein>
<accession>A0A7R9KPK9</accession>
<feature type="region of interest" description="Disordered" evidence="4">
    <location>
        <begin position="390"/>
        <end position="410"/>
    </location>
</feature>
<keyword evidence="3" id="KW-0963">Cytoplasm</keyword>
<dbReference type="SUPFAM" id="SSF47220">
    <property type="entry name" value="alpha-catenin/vinculin-like"/>
    <property type="match status" value="2"/>
</dbReference>
<evidence type="ECO:0000313" key="5">
    <source>
        <dbReference type="EMBL" id="CAD7627041.1"/>
    </source>
</evidence>
<dbReference type="Gene3D" id="1.20.120.230">
    <property type="entry name" value="Alpha-catenin/vinculin-like"/>
    <property type="match status" value="2"/>
</dbReference>
<evidence type="ECO:0000256" key="1">
    <source>
        <dbReference type="ARBA" id="ARBA00004496"/>
    </source>
</evidence>
<gene>
    <name evidence="5" type="ORF">OSB1V03_LOCUS7471</name>
</gene>
<dbReference type="AlphaFoldDB" id="A0A7R9KPK9"/>
<dbReference type="GO" id="GO:0005737">
    <property type="term" value="C:cytoplasm"/>
    <property type="evidence" value="ECO:0007669"/>
    <property type="project" value="UniProtKB-SubCell"/>
</dbReference>
<dbReference type="GO" id="GO:0071944">
    <property type="term" value="C:cell periphery"/>
    <property type="evidence" value="ECO:0007669"/>
    <property type="project" value="UniProtKB-ARBA"/>
</dbReference>
<dbReference type="GO" id="GO:0007266">
    <property type="term" value="P:Rho protein signal transduction"/>
    <property type="evidence" value="ECO:0007669"/>
    <property type="project" value="InterPro"/>
</dbReference>
<dbReference type="PANTHER" id="PTHR46342">
    <property type="entry name" value="ALPHA-CATULIN"/>
    <property type="match status" value="1"/>
</dbReference>
<name>A0A7R9KPK9_9ACAR</name>
<comment type="subcellular location">
    <subcellularLocation>
        <location evidence="1">Cytoplasm</location>
    </subcellularLocation>
</comment>
<dbReference type="InterPro" id="IPR006077">
    <property type="entry name" value="Vinculin/catenin"/>
</dbReference>
<evidence type="ECO:0000256" key="2">
    <source>
        <dbReference type="ARBA" id="ARBA00008376"/>
    </source>
</evidence>
<dbReference type="Pfam" id="PF01044">
    <property type="entry name" value="Vinculin"/>
    <property type="match status" value="1"/>
</dbReference>
<proteinExistence type="inferred from homology"/>
<dbReference type="GO" id="GO:0051015">
    <property type="term" value="F:actin filament binding"/>
    <property type="evidence" value="ECO:0007669"/>
    <property type="project" value="InterPro"/>
</dbReference>
<evidence type="ECO:0000256" key="4">
    <source>
        <dbReference type="SAM" id="MobiDB-lite"/>
    </source>
</evidence>
<feature type="region of interest" description="Disordered" evidence="4">
    <location>
        <begin position="195"/>
        <end position="238"/>
    </location>
</feature>
<dbReference type="OrthoDB" id="9933814at2759"/>
<dbReference type="PANTHER" id="PTHR46342:SF1">
    <property type="entry name" value="ALPHA-CATULIN"/>
    <property type="match status" value="1"/>
</dbReference>
<comment type="similarity">
    <text evidence="2">Belongs to the vinculin/alpha-catenin family.</text>
</comment>
<evidence type="ECO:0000313" key="6">
    <source>
        <dbReference type="Proteomes" id="UP000759131"/>
    </source>
</evidence>
<reference evidence="5" key="1">
    <citation type="submission" date="2020-11" db="EMBL/GenBank/DDBJ databases">
        <authorList>
            <person name="Tran Van P."/>
        </authorList>
    </citation>
    <scope>NUCLEOTIDE SEQUENCE</scope>
</reference>
<sequence length="410" mass="44207">MQLELVTRLRQTALGADHERLDEYGDQFTEYCERAQEVCRLLHHTSTTETTQITSKQLEHSLEVYGQQLIAACHTLAVHSNSKIAKENLDVFADVWHLLTADLAQLAREVSELVRGCPQLENSVYLPQQRMGGLMGAPGQMVAQGNQMMVKSTQPFGASHMTNQMVSGGGPGGGSPVVMGPGGQQMVGQQGLVKGNPGNPRYSDDELKGGAGGVKSDDTDMGTDEGKGYGSGTDSEDNDIARKAKSMAAMAASMFQFTRGEGELKTTQDLFTQAEFFADEANKLYKIVRHFTYQIPSGPHKKELLDNLDKVPASVQQLQFAVKIVTVGKAATFTKVDSVVQNARNLMTVITLVASNVANCANKSNVDIQGALRTRSRTLSPSLRSDTEMYYEGSGGMGMKGGTATSDPDI</sequence>
<evidence type="ECO:0008006" key="7">
    <source>
        <dbReference type="Google" id="ProtNLM"/>
    </source>
</evidence>
<dbReference type="InterPro" id="IPR036723">
    <property type="entry name" value="Alpha-catenin/vinculin-like_sf"/>
</dbReference>
<dbReference type="GO" id="GO:0007155">
    <property type="term" value="P:cell adhesion"/>
    <property type="evidence" value="ECO:0007669"/>
    <property type="project" value="InterPro"/>
</dbReference>
<organism evidence="5">
    <name type="scientific">Medioppia subpectinata</name>
    <dbReference type="NCBI Taxonomy" id="1979941"/>
    <lineage>
        <taxon>Eukaryota</taxon>
        <taxon>Metazoa</taxon>
        <taxon>Ecdysozoa</taxon>
        <taxon>Arthropoda</taxon>
        <taxon>Chelicerata</taxon>
        <taxon>Arachnida</taxon>
        <taxon>Acari</taxon>
        <taxon>Acariformes</taxon>
        <taxon>Sarcoptiformes</taxon>
        <taxon>Oribatida</taxon>
        <taxon>Brachypylina</taxon>
        <taxon>Oppioidea</taxon>
        <taxon>Oppiidae</taxon>
        <taxon>Medioppia</taxon>
    </lineage>
</organism>
<keyword evidence="6" id="KW-1185">Reference proteome</keyword>
<dbReference type="EMBL" id="OC858952">
    <property type="protein sequence ID" value="CAD7627041.1"/>
    <property type="molecule type" value="Genomic_DNA"/>
</dbReference>